<dbReference type="Proteomes" id="UP000184546">
    <property type="component" value="Unassembled WGS sequence"/>
</dbReference>
<dbReference type="GeneID" id="30970720"/>
<organism evidence="3 4">
    <name type="scientific">Aspergillus aculeatus (strain ATCC 16872 / CBS 172.66 / WB 5094)</name>
    <dbReference type="NCBI Taxonomy" id="690307"/>
    <lineage>
        <taxon>Eukaryota</taxon>
        <taxon>Fungi</taxon>
        <taxon>Dikarya</taxon>
        <taxon>Ascomycota</taxon>
        <taxon>Pezizomycotina</taxon>
        <taxon>Eurotiomycetes</taxon>
        <taxon>Eurotiomycetidae</taxon>
        <taxon>Eurotiales</taxon>
        <taxon>Aspergillaceae</taxon>
        <taxon>Aspergillus</taxon>
        <taxon>Aspergillus subgen. Circumdati</taxon>
    </lineage>
</organism>
<evidence type="ECO:0000256" key="1">
    <source>
        <dbReference type="SAM" id="Coils"/>
    </source>
</evidence>
<accession>A0A1L9WIT3</accession>
<name>A0A1L9WIT3_ASPA1</name>
<feature type="compositionally biased region" description="Low complexity" evidence="2">
    <location>
        <begin position="433"/>
        <end position="443"/>
    </location>
</feature>
<sequence>MPSATSTGPSATFEARDLDPHAILAFFARLKDLTPSDGFNMVQAVATDSSQLLTKLTYYQKHVLDLEKVNNDKEIVIHGMFETFSKEKQSHDSTQRRVKELETTIEQLKTEASRLKDSLSTAKAQARTLEEENSKLQRSLNETRTRLSTIESFSAGHIEGDESSLIDGFTALWEFAKTELHPLLNVDLSTEAISNDSLWENLRRCELVQFHQIPIPCSNTQPAKHIRLVSILALLAREIDKYIFQPCYIIPEETRIREVLLDLAVTDSAKESFCRSVLQSINTPDQEKNLSKMIHTVVKSVLSYLEGSVPEAHLASVRAALERIASRAAAVWDPIRRAKRRYELDFDQPGAEEWWLPFTVNEAKQAKPESGRPPQEEPALTIFPRLSVIEKGTITTHTVVIQLSKSSSILREALGEISKTRQMSGLIRLKGKSLLSRSSSSSGPTQPNGRLSVPKRQAENHHPAT</sequence>
<evidence type="ECO:0000313" key="4">
    <source>
        <dbReference type="Proteomes" id="UP000184546"/>
    </source>
</evidence>
<dbReference type="EMBL" id="KV878987">
    <property type="protein sequence ID" value="OJJ96017.1"/>
    <property type="molecule type" value="Genomic_DNA"/>
</dbReference>
<keyword evidence="4" id="KW-1185">Reference proteome</keyword>
<dbReference type="OrthoDB" id="5421041at2759"/>
<keyword evidence="1" id="KW-0175">Coiled coil</keyword>
<dbReference type="RefSeq" id="XP_020052357.1">
    <property type="nucleotide sequence ID" value="XM_020196906.1"/>
</dbReference>
<dbReference type="Gene3D" id="1.20.5.340">
    <property type="match status" value="1"/>
</dbReference>
<reference evidence="4" key="1">
    <citation type="journal article" date="2017" name="Genome Biol.">
        <title>Comparative genomics reveals high biological diversity and specific adaptations in the industrially and medically important fungal genus Aspergillus.</title>
        <authorList>
            <person name="de Vries R.P."/>
            <person name="Riley R."/>
            <person name="Wiebenga A."/>
            <person name="Aguilar-Osorio G."/>
            <person name="Amillis S."/>
            <person name="Uchima C.A."/>
            <person name="Anderluh G."/>
            <person name="Asadollahi M."/>
            <person name="Askin M."/>
            <person name="Barry K."/>
            <person name="Battaglia E."/>
            <person name="Bayram O."/>
            <person name="Benocci T."/>
            <person name="Braus-Stromeyer S.A."/>
            <person name="Caldana C."/>
            <person name="Canovas D."/>
            <person name="Cerqueira G.C."/>
            <person name="Chen F."/>
            <person name="Chen W."/>
            <person name="Choi C."/>
            <person name="Clum A."/>
            <person name="Dos Santos R.A."/>
            <person name="Damasio A.R."/>
            <person name="Diallinas G."/>
            <person name="Emri T."/>
            <person name="Fekete E."/>
            <person name="Flipphi M."/>
            <person name="Freyberg S."/>
            <person name="Gallo A."/>
            <person name="Gournas C."/>
            <person name="Habgood R."/>
            <person name="Hainaut M."/>
            <person name="Harispe M.L."/>
            <person name="Henrissat B."/>
            <person name="Hilden K.S."/>
            <person name="Hope R."/>
            <person name="Hossain A."/>
            <person name="Karabika E."/>
            <person name="Karaffa L."/>
            <person name="Karanyi Z."/>
            <person name="Krasevec N."/>
            <person name="Kuo A."/>
            <person name="Kusch H."/>
            <person name="LaButti K."/>
            <person name="Lagendijk E.L."/>
            <person name="Lapidus A."/>
            <person name="Levasseur A."/>
            <person name="Lindquist E."/>
            <person name="Lipzen A."/>
            <person name="Logrieco A.F."/>
            <person name="MacCabe A."/>
            <person name="Maekelae M.R."/>
            <person name="Malavazi I."/>
            <person name="Melin P."/>
            <person name="Meyer V."/>
            <person name="Mielnichuk N."/>
            <person name="Miskei M."/>
            <person name="Molnar A.P."/>
            <person name="Mule G."/>
            <person name="Ngan C.Y."/>
            <person name="Orejas M."/>
            <person name="Orosz E."/>
            <person name="Ouedraogo J.P."/>
            <person name="Overkamp K.M."/>
            <person name="Park H.-S."/>
            <person name="Perrone G."/>
            <person name="Piumi F."/>
            <person name="Punt P.J."/>
            <person name="Ram A.F."/>
            <person name="Ramon A."/>
            <person name="Rauscher S."/>
            <person name="Record E."/>
            <person name="Riano-Pachon D.M."/>
            <person name="Robert V."/>
            <person name="Roehrig J."/>
            <person name="Ruller R."/>
            <person name="Salamov A."/>
            <person name="Salih N.S."/>
            <person name="Samson R.A."/>
            <person name="Sandor E."/>
            <person name="Sanguinetti M."/>
            <person name="Schuetze T."/>
            <person name="Sepcic K."/>
            <person name="Shelest E."/>
            <person name="Sherlock G."/>
            <person name="Sophianopoulou V."/>
            <person name="Squina F.M."/>
            <person name="Sun H."/>
            <person name="Susca A."/>
            <person name="Todd R.B."/>
            <person name="Tsang A."/>
            <person name="Unkles S.E."/>
            <person name="van de Wiele N."/>
            <person name="van Rossen-Uffink D."/>
            <person name="Oliveira J.V."/>
            <person name="Vesth T.C."/>
            <person name="Visser J."/>
            <person name="Yu J.-H."/>
            <person name="Zhou M."/>
            <person name="Andersen M.R."/>
            <person name="Archer D.B."/>
            <person name="Baker S.E."/>
            <person name="Benoit I."/>
            <person name="Brakhage A.A."/>
            <person name="Braus G.H."/>
            <person name="Fischer R."/>
            <person name="Frisvad J.C."/>
            <person name="Goldman G.H."/>
            <person name="Houbraken J."/>
            <person name="Oakley B."/>
            <person name="Pocsi I."/>
            <person name="Scazzocchio C."/>
            <person name="Seiboth B."/>
            <person name="vanKuyk P.A."/>
            <person name="Wortman J."/>
            <person name="Dyer P.S."/>
            <person name="Grigoriev I.V."/>
        </authorList>
    </citation>
    <scope>NUCLEOTIDE SEQUENCE [LARGE SCALE GENOMIC DNA]</scope>
    <source>
        <strain evidence="4">ATCC 16872 / CBS 172.66 / WB 5094</strain>
    </source>
</reference>
<dbReference type="AlphaFoldDB" id="A0A1L9WIT3"/>
<feature type="coiled-coil region" evidence="1">
    <location>
        <begin position="91"/>
        <end position="146"/>
    </location>
</feature>
<dbReference type="VEuPathDB" id="FungiDB:ASPACDRAFT_126283"/>
<evidence type="ECO:0000256" key="2">
    <source>
        <dbReference type="SAM" id="MobiDB-lite"/>
    </source>
</evidence>
<dbReference type="OMA" id="PIPCSNT"/>
<gene>
    <name evidence="3" type="ORF">ASPACDRAFT_126283</name>
</gene>
<feature type="region of interest" description="Disordered" evidence="2">
    <location>
        <begin position="433"/>
        <end position="465"/>
    </location>
</feature>
<evidence type="ECO:0000313" key="3">
    <source>
        <dbReference type="EMBL" id="OJJ96017.1"/>
    </source>
</evidence>
<proteinExistence type="predicted"/>
<feature type="compositionally biased region" description="Basic and acidic residues" evidence="2">
    <location>
        <begin position="456"/>
        <end position="465"/>
    </location>
</feature>
<protein>
    <submittedName>
        <fullName evidence="3">Uncharacterized protein</fullName>
    </submittedName>
</protein>